<evidence type="ECO:0000259" key="5">
    <source>
        <dbReference type="Pfam" id="PF00135"/>
    </source>
</evidence>
<proteinExistence type="inferred from homology"/>
<dbReference type="OrthoDB" id="408631at2759"/>
<protein>
    <recommendedName>
        <fullName evidence="3">Carboxylic ester hydrolase</fullName>
        <ecNumber evidence="3">3.1.1.-</ecNumber>
    </recommendedName>
</protein>
<keyword evidence="2 3" id="KW-0378">Hydrolase</keyword>
<dbReference type="InterPro" id="IPR002018">
    <property type="entry name" value="CarbesteraseB"/>
</dbReference>
<dbReference type="Gene3D" id="3.40.50.1820">
    <property type="entry name" value="alpha/beta hydrolase"/>
    <property type="match status" value="1"/>
</dbReference>
<dbReference type="InParanoid" id="A0A1Y2G5H4"/>
<dbReference type="InterPro" id="IPR019826">
    <property type="entry name" value="Carboxylesterase_B_AS"/>
</dbReference>
<dbReference type="Proteomes" id="UP000193467">
    <property type="component" value="Unassembled WGS sequence"/>
</dbReference>
<dbReference type="STRING" id="106004.A0A1Y2G5H4"/>
<keyword evidence="4" id="KW-0732">Signal</keyword>
<dbReference type="EC" id="3.1.1.-" evidence="3"/>
<feature type="domain" description="Carboxylesterase type B" evidence="5">
    <location>
        <begin position="38"/>
        <end position="518"/>
    </location>
</feature>
<sequence length="571" mass="61514">MKTLSLVALATAVAAVPASLEPRAGASRGPIVDLGSAGRYLGTVQNNGTVHSWKAIPYAAPPVGDLRFKPPQPLVKQNSTLVDVSQDFDGVPTACVQFGTTSYVGVNAGPGQEDCLKLWVWAPAGAKKGDKLAVQIYTHGGGYQNSQSPNNDFSDWVGQDKKFIAINANYRLGLLGFFNSQGVLNEGGMANAGLLDARLAIEWAVKHVEAFGGDPSNIAISGQSGGGGMTMNQLVLYDGKNPPFAKAIPRSVQRAPAWTVQDLIGRNDAFAKSVNCTDPSSTRAGAARQLRCLRALSAETIRLAALGFATTTDSNGFSWPGWLPSVDGKSISQQPTYLFRAGKFANVPILTGHVTNEFARLVGALPTNFTTLARSTIGSDVTPALVETLDRVYPAPIANYSYNTNTFQDAQHRGLALMDENGFKCAAPMIARAARKRSQTAYEFRFDANQPGVPEYLGSTHSSDNWYLQNATSTYAPNATMLAVAHEWRAYVASFIRHSDPNVEKLSTSVSWPQTSADGRYEPRMVLSYAQHSAPHLAEAPTNSGMELMDTAEWDRCAWWTEDEVVKITKQ</sequence>
<feature type="chain" id="PRO_5013277036" description="Carboxylic ester hydrolase" evidence="4">
    <location>
        <begin position="16"/>
        <end position="571"/>
    </location>
</feature>
<dbReference type="SUPFAM" id="SSF53474">
    <property type="entry name" value="alpha/beta-Hydrolases"/>
    <property type="match status" value="1"/>
</dbReference>
<organism evidence="6 7">
    <name type="scientific">Leucosporidium creatinivorum</name>
    <dbReference type="NCBI Taxonomy" id="106004"/>
    <lineage>
        <taxon>Eukaryota</taxon>
        <taxon>Fungi</taxon>
        <taxon>Dikarya</taxon>
        <taxon>Basidiomycota</taxon>
        <taxon>Pucciniomycotina</taxon>
        <taxon>Microbotryomycetes</taxon>
        <taxon>Leucosporidiales</taxon>
        <taxon>Leucosporidium</taxon>
    </lineage>
</organism>
<name>A0A1Y2G5H4_9BASI</name>
<evidence type="ECO:0000256" key="2">
    <source>
        <dbReference type="ARBA" id="ARBA00022801"/>
    </source>
</evidence>
<evidence type="ECO:0000256" key="1">
    <source>
        <dbReference type="ARBA" id="ARBA00005964"/>
    </source>
</evidence>
<dbReference type="PROSITE" id="PS00122">
    <property type="entry name" value="CARBOXYLESTERASE_B_1"/>
    <property type="match status" value="1"/>
</dbReference>
<evidence type="ECO:0000313" key="6">
    <source>
        <dbReference type="EMBL" id="ORY92750.1"/>
    </source>
</evidence>
<gene>
    <name evidence="6" type="ORF">BCR35DRAFT_327846</name>
</gene>
<dbReference type="PANTHER" id="PTHR11559">
    <property type="entry name" value="CARBOXYLESTERASE"/>
    <property type="match status" value="1"/>
</dbReference>
<feature type="signal peptide" evidence="4">
    <location>
        <begin position="1"/>
        <end position="15"/>
    </location>
</feature>
<comment type="similarity">
    <text evidence="1 3">Belongs to the type-B carboxylesterase/lipase family.</text>
</comment>
<accession>A0A1Y2G5H4</accession>
<dbReference type="EMBL" id="MCGR01000001">
    <property type="protein sequence ID" value="ORY92750.1"/>
    <property type="molecule type" value="Genomic_DNA"/>
</dbReference>
<reference evidence="6 7" key="1">
    <citation type="submission" date="2016-07" db="EMBL/GenBank/DDBJ databases">
        <title>Pervasive Adenine N6-methylation of Active Genes in Fungi.</title>
        <authorList>
            <consortium name="DOE Joint Genome Institute"/>
            <person name="Mondo S.J."/>
            <person name="Dannebaum R.O."/>
            <person name="Kuo R.C."/>
            <person name="Labutti K."/>
            <person name="Haridas S."/>
            <person name="Kuo A."/>
            <person name="Salamov A."/>
            <person name="Ahrendt S.R."/>
            <person name="Lipzen A."/>
            <person name="Sullivan W."/>
            <person name="Andreopoulos W.B."/>
            <person name="Clum A."/>
            <person name="Lindquist E."/>
            <person name="Daum C."/>
            <person name="Ramamoorthy G.K."/>
            <person name="Gryganskyi A."/>
            <person name="Culley D."/>
            <person name="Magnuson J.K."/>
            <person name="James T.Y."/>
            <person name="O'Malley M.A."/>
            <person name="Stajich J.E."/>
            <person name="Spatafora J.W."/>
            <person name="Visel A."/>
            <person name="Grigoriev I.V."/>
        </authorList>
    </citation>
    <scope>NUCLEOTIDE SEQUENCE [LARGE SCALE GENOMIC DNA]</scope>
    <source>
        <strain evidence="6 7">62-1032</strain>
    </source>
</reference>
<dbReference type="AlphaFoldDB" id="A0A1Y2G5H4"/>
<evidence type="ECO:0000256" key="3">
    <source>
        <dbReference type="RuleBase" id="RU361235"/>
    </source>
</evidence>
<evidence type="ECO:0000313" key="7">
    <source>
        <dbReference type="Proteomes" id="UP000193467"/>
    </source>
</evidence>
<dbReference type="Pfam" id="PF00135">
    <property type="entry name" value="COesterase"/>
    <property type="match status" value="1"/>
</dbReference>
<evidence type="ECO:0000256" key="4">
    <source>
        <dbReference type="SAM" id="SignalP"/>
    </source>
</evidence>
<keyword evidence="7" id="KW-1185">Reference proteome</keyword>
<dbReference type="InterPro" id="IPR050309">
    <property type="entry name" value="Type-B_Carboxylest/Lipase"/>
</dbReference>
<dbReference type="InterPro" id="IPR029058">
    <property type="entry name" value="AB_hydrolase_fold"/>
</dbReference>
<dbReference type="GO" id="GO:0016787">
    <property type="term" value="F:hydrolase activity"/>
    <property type="evidence" value="ECO:0007669"/>
    <property type="project" value="UniProtKB-KW"/>
</dbReference>
<comment type="caution">
    <text evidence="6">The sequence shown here is derived from an EMBL/GenBank/DDBJ whole genome shotgun (WGS) entry which is preliminary data.</text>
</comment>